<proteinExistence type="predicted"/>
<name>A0A1J4KE33_9EUKA</name>
<keyword evidence="2" id="KW-1185">Reference proteome</keyword>
<dbReference type="Proteomes" id="UP000179807">
    <property type="component" value="Unassembled WGS sequence"/>
</dbReference>
<comment type="caution">
    <text evidence="1">The sequence shown here is derived from an EMBL/GenBank/DDBJ whole genome shotgun (WGS) entry which is preliminary data.</text>
</comment>
<protein>
    <submittedName>
        <fullName evidence="1">Uncharacterized protein</fullName>
    </submittedName>
</protein>
<gene>
    <name evidence="1" type="ORF">TRFO_21925</name>
</gene>
<dbReference type="EMBL" id="MLAK01000644">
    <property type="protein sequence ID" value="OHT09266.1"/>
    <property type="molecule type" value="Genomic_DNA"/>
</dbReference>
<dbReference type="RefSeq" id="XP_068362402.1">
    <property type="nucleotide sequence ID" value="XM_068502271.1"/>
</dbReference>
<dbReference type="AlphaFoldDB" id="A0A1J4KE33"/>
<dbReference type="VEuPathDB" id="TrichDB:TRFO_21925"/>
<reference evidence="1" key="1">
    <citation type="submission" date="2016-10" db="EMBL/GenBank/DDBJ databases">
        <authorList>
            <person name="Benchimol M."/>
            <person name="Almeida L.G."/>
            <person name="Vasconcelos A.T."/>
            <person name="Perreira-Neves A."/>
            <person name="Rosa I.A."/>
            <person name="Tasca T."/>
            <person name="Bogo M.R."/>
            <person name="de Souza W."/>
        </authorList>
    </citation>
    <scope>NUCLEOTIDE SEQUENCE [LARGE SCALE GENOMIC DNA]</scope>
    <source>
        <strain evidence="1">K</strain>
    </source>
</reference>
<dbReference type="GeneID" id="94836975"/>
<accession>A0A1J4KE33</accession>
<sequence>MIFFNGLTVIITHRMKESQYDALEKQLNSICTRILDIEQRLKVLHDKDVQFNQETKSPQFPYSSVSSHSATYKNSPFEYSVNKSPPVNPKIPKQCSGSCLIQPTCRIRLIPSTTRITLPSSDLSDDSDDYFSSDENSSKIVSTEEIHKYLPSNWTQLIERHNKEVEKLTFGKAGKITADDIGFYFQSMTQ</sequence>
<organism evidence="1 2">
    <name type="scientific">Tritrichomonas foetus</name>
    <dbReference type="NCBI Taxonomy" id="1144522"/>
    <lineage>
        <taxon>Eukaryota</taxon>
        <taxon>Metamonada</taxon>
        <taxon>Parabasalia</taxon>
        <taxon>Tritrichomonadida</taxon>
        <taxon>Tritrichomonadidae</taxon>
        <taxon>Tritrichomonas</taxon>
    </lineage>
</organism>
<evidence type="ECO:0000313" key="1">
    <source>
        <dbReference type="EMBL" id="OHT09266.1"/>
    </source>
</evidence>
<evidence type="ECO:0000313" key="2">
    <source>
        <dbReference type="Proteomes" id="UP000179807"/>
    </source>
</evidence>